<dbReference type="PANTHER" id="PTHR45627">
    <property type="entry name" value="ADENYLATE CYCLASE TYPE 1"/>
    <property type="match status" value="1"/>
</dbReference>
<keyword evidence="5" id="KW-0812">Transmembrane</keyword>
<evidence type="ECO:0000256" key="12">
    <source>
        <dbReference type="ARBA" id="ARBA00023136"/>
    </source>
</evidence>
<evidence type="ECO:0000313" key="16">
    <source>
        <dbReference type="EnsemblMetazoa" id="XP_014258367.2"/>
    </source>
</evidence>
<dbReference type="AlphaFoldDB" id="A0A8I6TJZ0"/>
<evidence type="ECO:0000256" key="14">
    <source>
        <dbReference type="RuleBase" id="RU000405"/>
    </source>
</evidence>
<dbReference type="Gene3D" id="3.30.70.1230">
    <property type="entry name" value="Nucleotide cyclase"/>
    <property type="match status" value="1"/>
</dbReference>
<dbReference type="PROSITE" id="PS50125">
    <property type="entry name" value="GUANYLATE_CYCLASE_2"/>
    <property type="match status" value="1"/>
</dbReference>
<dbReference type="GO" id="GO:0046872">
    <property type="term" value="F:metal ion binding"/>
    <property type="evidence" value="ECO:0007669"/>
    <property type="project" value="UniProtKB-KW"/>
</dbReference>
<keyword evidence="12" id="KW-0472">Membrane</keyword>
<protein>
    <recommendedName>
        <fullName evidence="4">adenylate cyclase</fullName>
        <ecNumber evidence="4">4.6.1.1</ecNumber>
    </recommendedName>
</protein>
<dbReference type="RefSeq" id="XP_014258367.2">
    <property type="nucleotide sequence ID" value="XM_014402881.2"/>
</dbReference>
<dbReference type="SMART" id="SM00044">
    <property type="entry name" value="CYCc"/>
    <property type="match status" value="1"/>
</dbReference>
<dbReference type="Pfam" id="PF00211">
    <property type="entry name" value="Guanylate_cyc"/>
    <property type="match status" value="1"/>
</dbReference>
<keyword evidence="17" id="KW-1185">Reference proteome</keyword>
<evidence type="ECO:0000256" key="10">
    <source>
        <dbReference type="ARBA" id="ARBA00022989"/>
    </source>
</evidence>
<comment type="subcellular location">
    <subcellularLocation>
        <location evidence="3">Membrane</location>
        <topology evidence="3">Multi-pass membrane protein</topology>
    </subcellularLocation>
</comment>
<evidence type="ECO:0000256" key="11">
    <source>
        <dbReference type="ARBA" id="ARBA00022998"/>
    </source>
</evidence>
<evidence type="ECO:0000256" key="5">
    <source>
        <dbReference type="ARBA" id="ARBA00022692"/>
    </source>
</evidence>
<evidence type="ECO:0000256" key="4">
    <source>
        <dbReference type="ARBA" id="ARBA00012201"/>
    </source>
</evidence>
<comment type="catalytic activity">
    <reaction evidence="1">
        <text>ATP = 3',5'-cyclic AMP + diphosphate</text>
        <dbReference type="Rhea" id="RHEA:15389"/>
        <dbReference type="ChEBI" id="CHEBI:30616"/>
        <dbReference type="ChEBI" id="CHEBI:33019"/>
        <dbReference type="ChEBI" id="CHEBI:58165"/>
        <dbReference type="EC" id="4.6.1.1"/>
    </reaction>
</comment>
<dbReference type="CDD" id="cd07302">
    <property type="entry name" value="CHD"/>
    <property type="match status" value="1"/>
</dbReference>
<dbReference type="PROSITE" id="PS00452">
    <property type="entry name" value="GUANYLATE_CYCLASE_1"/>
    <property type="match status" value="1"/>
</dbReference>
<dbReference type="OrthoDB" id="6147412at2759"/>
<dbReference type="Proteomes" id="UP000494040">
    <property type="component" value="Unassembled WGS sequence"/>
</dbReference>
<evidence type="ECO:0000313" key="17">
    <source>
        <dbReference type="Proteomes" id="UP000494040"/>
    </source>
</evidence>
<comment type="similarity">
    <text evidence="14">Belongs to the adenylyl cyclase class-4/guanylyl cyclase family.</text>
</comment>
<feature type="domain" description="Guanylate cyclase" evidence="15">
    <location>
        <begin position="48"/>
        <end position="111"/>
    </location>
</feature>
<dbReference type="OMA" id="MSRIFIP"/>
<dbReference type="InterPro" id="IPR018297">
    <property type="entry name" value="A/G_cyclase_CS"/>
</dbReference>
<evidence type="ECO:0000256" key="1">
    <source>
        <dbReference type="ARBA" id="ARBA00001593"/>
    </source>
</evidence>
<dbReference type="EC" id="4.6.1.1" evidence="4"/>
<evidence type="ECO:0000256" key="2">
    <source>
        <dbReference type="ARBA" id="ARBA00001946"/>
    </source>
</evidence>
<evidence type="ECO:0000259" key="15">
    <source>
        <dbReference type="PROSITE" id="PS50125"/>
    </source>
</evidence>
<keyword evidence="8" id="KW-0067">ATP-binding</keyword>
<evidence type="ECO:0000256" key="8">
    <source>
        <dbReference type="ARBA" id="ARBA00022840"/>
    </source>
</evidence>
<dbReference type="GO" id="GO:0007189">
    <property type="term" value="P:adenylate cyclase-activating G protein-coupled receptor signaling pathway"/>
    <property type="evidence" value="ECO:0007669"/>
    <property type="project" value="TreeGrafter"/>
</dbReference>
<keyword evidence="9" id="KW-0460">Magnesium</keyword>
<organism evidence="16 17">
    <name type="scientific">Cimex lectularius</name>
    <name type="common">Bed bug</name>
    <name type="synonym">Acanthia lectularia</name>
    <dbReference type="NCBI Taxonomy" id="79782"/>
    <lineage>
        <taxon>Eukaryota</taxon>
        <taxon>Metazoa</taxon>
        <taxon>Ecdysozoa</taxon>
        <taxon>Arthropoda</taxon>
        <taxon>Hexapoda</taxon>
        <taxon>Insecta</taxon>
        <taxon>Pterygota</taxon>
        <taxon>Neoptera</taxon>
        <taxon>Paraneoptera</taxon>
        <taxon>Hemiptera</taxon>
        <taxon>Heteroptera</taxon>
        <taxon>Panheteroptera</taxon>
        <taxon>Cimicomorpha</taxon>
        <taxon>Cimicidae</taxon>
        <taxon>Cimex</taxon>
    </lineage>
</organism>
<keyword evidence="7" id="KW-0547">Nucleotide-binding</keyword>
<dbReference type="InterPro" id="IPR029787">
    <property type="entry name" value="Nucleotide_cyclase"/>
</dbReference>
<dbReference type="SUPFAM" id="SSF55073">
    <property type="entry name" value="Nucleotide cyclase"/>
    <property type="match status" value="1"/>
</dbReference>
<dbReference type="GO" id="GO:0005886">
    <property type="term" value="C:plasma membrane"/>
    <property type="evidence" value="ECO:0007669"/>
    <property type="project" value="TreeGrafter"/>
</dbReference>
<dbReference type="EnsemblMetazoa" id="XM_014402881.2">
    <property type="protein sequence ID" value="XP_014258367.2"/>
    <property type="gene ID" value="LOC106671909"/>
</dbReference>
<name>A0A8I6TJZ0_CIMLE</name>
<dbReference type="KEGG" id="clec:106671909"/>
<sequence length="161" mass="17875">MSRIFIPSQILNNLKSKIIPDSRLLQLFYCFGILGLTKATCDMKDLKHVTAMADYALRIKEQLSYVNQHSFNNFRIRIGINIGPVVAGVIGSRKPQFDIWSNAVNVASRMDSTGIVDKIQVTQEVYTILAARGYPLTCRGTIQVKGKGDMVTYFLEGGAAN</sequence>
<keyword evidence="10" id="KW-1133">Transmembrane helix</keyword>
<accession>A0A8I6TJZ0</accession>
<dbReference type="GeneID" id="106671909"/>
<comment type="cofactor">
    <cofactor evidence="2">
        <name>Mg(2+)</name>
        <dbReference type="ChEBI" id="CHEBI:18420"/>
    </cofactor>
</comment>
<keyword evidence="6" id="KW-0479">Metal-binding</keyword>
<dbReference type="GO" id="GO:0005524">
    <property type="term" value="F:ATP binding"/>
    <property type="evidence" value="ECO:0007669"/>
    <property type="project" value="UniProtKB-KW"/>
</dbReference>
<reference evidence="16" key="1">
    <citation type="submission" date="2022-01" db="UniProtKB">
        <authorList>
            <consortium name="EnsemblMetazoa"/>
        </authorList>
    </citation>
    <scope>IDENTIFICATION</scope>
</reference>
<proteinExistence type="inferred from homology"/>
<evidence type="ECO:0000256" key="7">
    <source>
        <dbReference type="ARBA" id="ARBA00022741"/>
    </source>
</evidence>
<evidence type="ECO:0000256" key="13">
    <source>
        <dbReference type="ARBA" id="ARBA00023239"/>
    </source>
</evidence>
<dbReference type="InterPro" id="IPR001054">
    <property type="entry name" value="A/G_cyclase"/>
</dbReference>
<evidence type="ECO:0000256" key="3">
    <source>
        <dbReference type="ARBA" id="ARBA00004141"/>
    </source>
</evidence>
<dbReference type="PANTHER" id="PTHR45627:SF16">
    <property type="entry name" value="ADENYLATE CYCLASE"/>
    <property type="match status" value="1"/>
</dbReference>
<dbReference type="GO" id="GO:0035556">
    <property type="term" value="P:intracellular signal transduction"/>
    <property type="evidence" value="ECO:0007669"/>
    <property type="project" value="InterPro"/>
</dbReference>
<keyword evidence="11" id="KW-0115">cAMP biosynthesis</keyword>
<evidence type="ECO:0000256" key="6">
    <source>
        <dbReference type="ARBA" id="ARBA00022723"/>
    </source>
</evidence>
<dbReference type="GO" id="GO:0006171">
    <property type="term" value="P:cAMP biosynthetic process"/>
    <property type="evidence" value="ECO:0007669"/>
    <property type="project" value="UniProtKB-KW"/>
</dbReference>
<keyword evidence="13 14" id="KW-0456">Lyase</keyword>
<dbReference type="GO" id="GO:0004016">
    <property type="term" value="F:adenylate cyclase activity"/>
    <property type="evidence" value="ECO:0007669"/>
    <property type="project" value="UniProtKB-EC"/>
</dbReference>
<evidence type="ECO:0000256" key="9">
    <source>
        <dbReference type="ARBA" id="ARBA00022842"/>
    </source>
</evidence>